<gene>
    <name evidence="8" type="ORF">SAMN04489723_101141</name>
</gene>
<feature type="domain" description="TonB-dependent receptor plug" evidence="7">
    <location>
        <begin position="141"/>
        <end position="241"/>
    </location>
</feature>
<dbReference type="AlphaFoldDB" id="A0A1I0VEC9"/>
<evidence type="ECO:0000256" key="1">
    <source>
        <dbReference type="ARBA" id="ARBA00004442"/>
    </source>
</evidence>
<organism evidence="8 9">
    <name type="scientific">Algoriphagus aquimarinus</name>
    <dbReference type="NCBI Taxonomy" id="237018"/>
    <lineage>
        <taxon>Bacteria</taxon>
        <taxon>Pseudomonadati</taxon>
        <taxon>Bacteroidota</taxon>
        <taxon>Cytophagia</taxon>
        <taxon>Cytophagales</taxon>
        <taxon>Cyclobacteriaceae</taxon>
        <taxon>Algoriphagus</taxon>
    </lineage>
</organism>
<dbReference type="PANTHER" id="PTHR40980">
    <property type="entry name" value="PLUG DOMAIN-CONTAINING PROTEIN"/>
    <property type="match status" value="1"/>
</dbReference>
<evidence type="ECO:0000313" key="9">
    <source>
        <dbReference type="Proteomes" id="UP000198790"/>
    </source>
</evidence>
<keyword evidence="8" id="KW-0675">Receptor</keyword>
<dbReference type="Gene3D" id="2.60.40.1120">
    <property type="entry name" value="Carboxypeptidase-like, regulatory domain"/>
    <property type="match status" value="1"/>
</dbReference>
<feature type="signal peptide" evidence="5">
    <location>
        <begin position="1"/>
        <end position="31"/>
    </location>
</feature>
<reference evidence="8 9" key="1">
    <citation type="submission" date="2016-10" db="EMBL/GenBank/DDBJ databases">
        <authorList>
            <person name="de Groot N.N."/>
        </authorList>
    </citation>
    <scope>NUCLEOTIDE SEQUENCE [LARGE SCALE GENOMIC DNA]</scope>
    <source>
        <strain evidence="8 9">DSM 23399</strain>
    </source>
</reference>
<feature type="chain" id="PRO_5011744068" evidence="5">
    <location>
        <begin position="32"/>
        <end position="967"/>
    </location>
</feature>
<evidence type="ECO:0000313" key="8">
    <source>
        <dbReference type="EMBL" id="SFA74397.1"/>
    </source>
</evidence>
<keyword evidence="3" id="KW-0998">Cell outer membrane</keyword>
<keyword evidence="2 4" id="KW-0472">Membrane</keyword>
<accession>A0A1I0VEC9</accession>
<dbReference type="InterPro" id="IPR012910">
    <property type="entry name" value="Plug_dom"/>
</dbReference>
<comment type="subcellular location">
    <subcellularLocation>
        <location evidence="1 4">Cell outer membrane</location>
    </subcellularLocation>
</comment>
<dbReference type="Pfam" id="PF07715">
    <property type="entry name" value="Plug"/>
    <property type="match status" value="1"/>
</dbReference>
<comment type="similarity">
    <text evidence="4">Belongs to the TonB-dependent receptor family.</text>
</comment>
<evidence type="ECO:0000256" key="5">
    <source>
        <dbReference type="SAM" id="SignalP"/>
    </source>
</evidence>
<feature type="domain" description="TonB-dependent receptor-like beta-barrel" evidence="6">
    <location>
        <begin position="493"/>
        <end position="931"/>
    </location>
</feature>
<keyword evidence="4" id="KW-0798">TonB box</keyword>
<dbReference type="SUPFAM" id="SSF56935">
    <property type="entry name" value="Porins"/>
    <property type="match status" value="1"/>
</dbReference>
<dbReference type="Gene3D" id="2.40.170.20">
    <property type="entry name" value="TonB-dependent receptor, beta-barrel domain"/>
    <property type="match status" value="1"/>
</dbReference>
<dbReference type="Gene3D" id="2.170.130.10">
    <property type="entry name" value="TonB-dependent receptor, plug domain"/>
    <property type="match status" value="1"/>
</dbReference>
<keyword evidence="5" id="KW-0732">Signal</keyword>
<dbReference type="PANTHER" id="PTHR40980:SF5">
    <property type="entry name" value="TONB-DEPENDENT RECEPTOR"/>
    <property type="match status" value="1"/>
</dbReference>
<evidence type="ECO:0000256" key="2">
    <source>
        <dbReference type="ARBA" id="ARBA00023136"/>
    </source>
</evidence>
<keyword evidence="9" id="KW-1185">Reference proteome</keyword>
<dbReference type="InterPro" id="IPR008969">
    <property type="entry name" value="CarboxyPept-like_regulatory"/>
</dbReference>
<dbReference type="InterPro" id="IPR036942">
    <property type="entry name" value="Beta-barrel_TonB_sf"/>
</dbReference>
<dbReference type="Pfam" id="PF13715">
    <property type="entry name" value="CarbopepD_reg_2"/>
    <property type="match status" value="1"/>
</dbReference>
<protein>
    <submittedName>
        <fullName evidence="8">TonB-dependent receptor</fullName>
    </submittedName>
</protein>
<proteinExistence type="inferred from homology"/>
<name>A0A1I0VEC9_9BACT</name>
<dbReference type="Pfam" id="PF00593">
    <property type="entry name" value="TonB_dep_Rec_b-barrel"/>
    <property type="match status" value="1"/>
</dbReference>
<dbReference type="RefSeq" id="WP_092894248.1">
    <property type="nucleotide sequence ID" value="NZ_FOKK01000001.1"/>
</dbReference>
<dbReference type="InterPro" id="IPR000531">
    <property type="entry name" value="Beta-barrel_TonB"/>
</dbReference>
<dbReference type="InterPro" id="IPR037066">
    <property type="entry name" value="Plug_dom_sf"/>
</dbReference>
<evidence type="ECO:0000256" key="4">
    <source>
        <dbReference type="RuleBase" id="RU003357"/>
    </source>
</evidence>
<evidence type="ECO:0000256" key="3">
    <source>
        <dbReference type="ARBA" id="ARBA00023237"/>
    </source>
</evidence>
<sequence>MKNQSTNPLMKGFLVLVLLVLSQVFAGFAFAQNGTIRGTIFEEGTGEPLFGVSVLVKETATGAVTDFDGKFEIQVAPGSYTLQISYISYASINLTEVVVNAGEVNVISDLLMAEEASELETVTISAAAIRTTESALLSVKRNAANLIDGISASTFRQIGDGDAASAVKRVTGVSIEGGKYIYVRGLGDRYTKTVLNGVDIPGLDPDRNTIQMDIFPTNVIDNIIVSKSFTADLPADFTGGVVDIETKDFPEEKSMRLSLSGGINPSMHFNSNYLKYDGGSTDFLGFDDGNRAIPTDGRTDIPQYGDAVGNPNGTKGMEYQSILGNFNKTLGGYRANSLMDVGISFSLGNQFARPKATWGYNFALTYKNETEFYQDAEYNLYAKPREADQTELEALERQRGDFGVNNVLLGGLAGIALKTDNSKFKLNLMHLQNGESKAADFAFINTNLGANFEARQYNLEYSQRGLTSILLAGTHYINGNDWEINWKLAPTRSTISDPDIRFTRFREPTNTVSTEVGLPARIWRDLEEYSIVAKGDIAKKVSLFSREGKVKFGGNYVFKQRDFNIQSFQFATGSTEFSGDPNEILLAENLFAADNRNGVRYNADFIPINANAYNSIATNMAGYASLEANPAENLKAIVGLRVEKFNQYYTGTNQTGTINYDLVEVLNDMDFFPTVNLIFNLKENQNLRASASRTIARPSFKELSYAEILDPITGRTFIGGLYPETTNGGTEVLWDGNLVSTHVNNFDLRWEAFQDRGQMLSVSAFYKTFEKPIEMVQFLADPGTFQPRNVGNGTVAGLEFEFRKSLKFIAPSFENFSWNTNVTITKSQIKMSESEFRSRSLTAREGQEIKDTRDMAGQAPYLINTGLSFNSYQTGWEAGVFYNVQGSSLQYVGFGNRTDTYSVPFNSLNLNINKTFGADERLQAGVGVDNILNSKKEYVYKSYEAENQIFSSLSPGTKVNFRVSFSF</sequence>
<dbReference type="Proteomes" id="UP000198790">
    <property type="component" value="Unassembled WGS sequence"/>
</dbReference>
<dbReference type="SUPFAM" id="SSF49464">
    <property type="entry name" value="Carboxypeptidase regulatory domain-like"/>
    <property type="match status" value="1"/>
</dbReference>
<evidence type="ECO:0000259" key="6">
    <source>
        <dbReference type="Pfam" id="PF00593"/>
    </source>
</evidence>
<evidence type="ECO:0000259" key="7">
    <source>
        <dbReference type="Pfam" id="PF07715"/>
    </source>
</evidence>
<dbReference type="EMBL" id="FOKK01000001">
    <property type="protein sequence ID" value="SFA74397.1"/>
    <property type="molecule type" value="Genomic_DNA"/>
</dbReference>
<dbReference type="OrthoDB" id="9768470at2"/>
<dbReference type="GO" id="GO:0009279">
    <property type="term" value="C:cell outer membrane"/>
    <property type="evidence" value="ECO:0007669"/>
    <property type="project" value="UniProtKB-SubCell"/>
</dbReference>
<dbReference type="STRING" id="237018.SAMN04489723_101141"/>